<dbReference type="RefSeq" id="WP_379653438.1">
    <property type="nucleotide sequence ID" value="NZ_JBHTMB010000351.1"/>
</dbReference>
<keyword evidence="2" id="KW-1185">Reference proteome</keyword>
<organism evidence="1 2">
    <name type="scientific">Pseudonocardia benzenivorans</name>
    <dbReference type="NCBI Taxonomy" id="228005"/>
    <lineage>
        <taxon>Bacteria</taxon>
        <taxon>Bacillati</taxon>
        <taxon>Actinomycetota</taxon>
        <taxon>Actinomycetes</taxon>
        <taxon>Pseudonocardiales</taxon>
        <taxon>Pseudonocardiaceae</taxon>
        <taxon>Pseudonocardia</taxon>
    </lineage>
</organism>
<evidence type="ECO:0000313" key="2">
    <source>
        <dbReference type="Proteomes" id="UP001597182"/>
    </source>
</evidence>
<name>A0ABW3VTQ3_9PSEU</name>
<dbReference type="Proteomes" id="UP001597182">
    <property type="component" value="Unassembled WGS sequence"/>
</dbReference>
<reference evidence="2" key="1">
    <citation type="journal article" date="2019" name="Int. J. Syst. Evol. Microbiol.">
        <title>The Global Catalogue of Microorganisms (GCM) 10K type strain sequencing project: providing services to taxonomists for standard genome sequencing and annotation.</title>
        <authorList>
            <consortium name="The Broad Institute Genomics Platform"/>
            <consortium name="The Broad Institute Genome Sequencing Center for Infectious Disease"/>
            <person name="Wu L."/>
            <person name="Ma J."/>
        </authorList>
    </citation>
    <scope>NUCLEOTIDE SEQUENCE [LARGE SCALE GENOMIC DNA]</scope>
    <source>
        <strain evidence="2">CCUG 49018</strain>
    </source>
</reference>
<sequence>MGRLIPDLLRAIADGWDKAAGPDPVDQHAAEAVELLRPIDCDCAWCIENLPADDVDDEDPDEVVVTAAVDQDKVIQLG</sequence>
<proteinExistence type="predicted"/>
<comment type="caution">
    <text evidence="1">The sequence shown here is derived from an EMBL/GenBank/DDBJ whole genome shotgun (WGS) entry which is preliminary data.</text>
</comment>
<evidence type="ECO:0000313" key="1">
    <source>
        <dbReference type="EMBL" id="MFD1238215.1"/>
    </source>
</evidence>
<dbReference type="EMBL" id="JBHTMB010000351">
    <property type="protein sequence ID" value="MFD1238215.1"/>
    <property type="molecule type" value="Genomic_DNA"/>
</dbReference>
<feature type="non-terminal residue" evidence="1">
    <location>
        <position position="78"/>
    </location>
</feature>
<protein>
    <submittedName>
        <fullName evidence="1">Uncharacterized protein</fullName>
    </submittedName>
</protein>
<gene>
    <name evidence="1" type="ORF">ACFQ34_33480</name>
</gene>
<accession>A0ABW3VTQ3</accession>